<name>A0A9J6GYL9_HAELO</name>
<evidence type="ECO:0000313" key="1">
    <source>
        <dbReference type="EMBL" id="KAH9380331.1"/>
    </source>
</evidence>
<dbReference type="OrthoDB" id="437457at2759"/>
<organism evidence="1 2">
    <name type="scientific">Haemaphysalis longicornis</name>
    <name type="common">Bush tick</name>
    <dbReference type="NCBI Taxonomy" id="44386"/>
    <lineage>
        <taxon>Eukaryota</taxon>
        <taxon>Metazoa</taxon>
        <taxon>Ecdysozoa</taxon>
        <taxon>Arthropoda</taxon>
        <taxon>Chelicerata</taxon>
        <taxon>Arachnida</taxon>
        <taxon>Acari</taxon>
        <taxon>Parasitiformes</taxon>
        <taxon>Ixodida</taxon>
        <taxon>Ixodoidea</taxon>
        <taxon>Ixodidae</taxon>
        <taxon>Haemaphysalinae</taxon>
        <taxon>Haemaphysalis</taxon>
    </lineage>
</organism>
<evidence type="ECO:0000313" key="2">
    <source>
        <dbReference type="Proteomes" id="UP000821853"/>
    </source>
</evidence>
<keyword evidence="2" id="KW-1185">Reference proteome</keyword>
<accession>A0A9J6GYL9</accession>
<dbReference type="VEuPathDB" id="VectorBase:HLOH_055852"/>
<comment type="caution">
    <text evidence="1">The sequence shown here is derived from an EMBL/GenBank/DDBJ whole genome shotgun (WGS) entry which is preliminary data.</text>
</comment>
<dbReference type="AlphaFoldDB" id="A0A9J6GYL9"/>
<reference evidence="1 2" key="1">
    <citation type="journal article" date="2020" name="Cell">
        <title>Large-Scale Comparative Analyses of Tick Genomes Elucidate Their Genetic Diversity and Vector Capacities.</title>
        <authorList>
            <consortium name="Tick Genome and Microbiome Consortium (TIGMIC)"/>
            <person name="Jia N."/>
            <person name="Wang J."/>
            <person name="Shi W."/>
            <person name="Du L."/>
            <person name="Sun Y."/>
            <person name="Zhan W."/>
            <person name="Jiang J.F."/>
            <person name="Wang Q."/>
            <person name="Zhang B."/>
            <person name="Ji P."/>
            <person name="Bell-Sakyi L."/>
            <person name="Cui X.M."/>
            <person name="Yuan T.T."/>
            <person name="Jiang B.G."/>
            <person name="Yang W.F."/>
            <person name="Lam T.T."/>
            <person name="Chang Q.C."/>
            <person name="Ding S.J."/>
            <person name="Wang X.J."/>
            <person name="Zhu J.G."/>
            <person name="Ruan X.D."/>
            <person name="Zhao L."/>
            <person name="Wei J.T."/>
            <person name="Ye R.Z."/>
            <person name="Que T.C."/>
            <person name="Du C.H."/>
            <person name="Zhou Y.H."/>
            <person name="Cheng J.X."/>
            <person name="Dai P.F."/>
            <person name="Guo W.B."/>
            <person name="Han X.H."/>
            <person name="Huang E.J."/>
            <person name="Li L.F."/>
            <person name="Wei W."/>
            <person name="Gao Y.C."/>
            <person name="Liu J.Z."/>
            <person name="Shao H.Z."/>
            <person name="Wang X."/>
            <person name="Wang C.C."/>
            <person name="Yang T.C."/>
            <person name="Huo Q.B."/>
            <person name="Li W."/>
            <person name="Chen H.Y."/>
            <person name="Chen S.E."/>
            <person name="Zhou L.G."/>
            <person name="Ni X.B."/>
            <person name="Tian J.H."/>
            <person name="Sheng Y."/>
            <person name="Liu T."/>
            <person name="Pan Y.S."/>
            <person name="Xia L.Y."/>
            <person name="Li J."/>
            <person name="Zhao F."/>
            <person name="Cao W.C."/>
        </authorList>
    </citation>
    <scope>NUCLEOTIDE SEQUENCE [LARGE SCALE GENOMIC DNA]</scope>
    <source>
        <strain evidence="1">HaeL-2018</strain>
    </source>
</reference>
<gene>
    <name evidence="1" type="ORF">HPB48_016109</name>
</gene>
<protein>
    <submittedName>
        <fullName evidence="1">Uncharacterized protein</fullName>
    </submittedName>
</protein>
<dbReference type="EMBL" id="JABSTR010000010">
    <property type="protein sequence ID" value="KAH9380331.1"/>
    <property type="molecule type" value="Genomic_DNA"/>
</dbReference>
<sequence>MESGEASETPVIMNFAEDPPGSDEAAFAGGEPQTVSVMTDSLPNVLLATQGIITPEQLQQAGIKATHIVIHDQSALDVFKTAQASTICHPRVF</sequence>
<proteinExistence type="predicted"/>
<dbReference type="Proteomes" id="UP000821853">
    <property type="component" value="Chromosome 8"/>
</dbReference>